<evidence type="ECO:0000256" key="2">
    <source>
        <dbReference type="ARBA" id="ARBA00022857"/>
    </source>
</evidence>
<dbReference type="Proteomes" id="UP001273209">
    <property type="component" value="Unassembled WGS sequence"/>
</dbReference>
<sequence length="372" mass="39923">MSLLQLPLAGKTALVTGGIRGIGRGISLELARRGASVAMVYANPSRAETAKEAVKEVLSLNSGAKAVSILADLKISSNYQKIIDEALRELDVENIDIVVHNAAYAAPISTETTTEAIYDDTMATNLRAPFFLTQKLLPYIPRGGRIILISSIAARRFSFGMHQTAYAISKAAVEALARNWAVEFGQTRGITVNALSVGFVETELVQSLSPEALEAYRKENARVTAAAPRSGTPDDIAQIVAFIADEGSRWVTGSTISANGGNFYLCIPDIPSTSIHLASKPVIKAMQDIRDKQPLDATALRLLFKCKPLIGDSLSKPAQEIAIMNLLLSNNSPLGLPALGIWRSVVNSATFTRQPACQTPGFVRKKVEFNGN</sequence>
<name>A0AAE1IGJ2_9HYPO</name>
<dbReference type="GO" id="GO:0016614">
    <property type="term" value="F:oxidoreductase activity, acting on CH-OH group of donors"/>
    <property type="evidence" value="ECO:0007669"/>
    <property type="project" value="UniProtKB-ARBA"/>
</dbReference>
<dbReference type="PRINTS" id="PR00080">
    <property type="entry name" value="SDRFAMILY"/>
</dbReference>
<dbReference type="InterPro" id="IPR036291">
    <property type="entry name" value="NAD(P)-bd_dom_sf"/>
</dbReference>
<evidence type="ECO:0000313" key="5">
    <source>
        <dbReference type="EMBL" id="KAK4073232.1"/>
    </source>
</evidence>
<dbReference type="InterPro" id="IPR020904">
    <property type="entry name" value="Sc_DH/Rdtase_CS"/>
</dbReference>
<protein>
    <recommendedName>
        <fullName evidence="4">Ketoreductase domain-containing protein</fullName>
    </recommendedName>
</protein>
<dbReference type="Gene3D" id="3.40.50.720">
    <property type="entry name" value="NAD(P)-binding Rossmann-like Domain"/>
    <property type="match status" value="1"/>
</dbReference>
<dbReference type="FunFam" id="3.40.50.720:FF:000084">
    <property type="entry name" value="Short-chain dehydrogenase reductase"/>
    <property type="match status" value="1"/>
</dbReference>
<evidence type="ECO:0000313" key="6">
    <source>
        <dbReference type="Proteomes" id="UP001273209"/>
    </source>
</evidence>
<organism evidence="5 6">
    <name type="scientific">Trichoderma aggressivum f. europaeum</name>
    <dbReference type="NCBI Taxonomy" id="173218"/>
    <lineage>
        <taxon>Eukaryota</taxon>
        <taxon>Fungi</taxon>
        <taxon>Dikarya</taxon>
        <taxon>Ascomycota</taxon>
        <taxon>Pezizomycotina</taxon>
        <taxon>Sordariomycetes</taxon>
        <taxon>Hypocreomycetidae</taxon>
        <taxon>Hypocreales</taxon>
        <taxon>Hypocreaceae</taxon>
        <taxon>Trichoderma</taxon>
    </lineage>
</organism>
<dbReference type="PANTHER" id="PTHR48107">
    <property type="entry name" value="NADPH-DEPENDENT ALDEHYDE REDUCTASE-LIKE PROTEIN, CHLOROPLASTIC-RELATED"/>
    <property type="match status" value="1"/>
</dbReference>
<dbReference type="SMART" id="SM00822">
    <property type="entry name" value="PKS_KR"/>
    <property type="match status" value="1"/>
</dbReference>
<dbReference type="InterPro" id="IPR002347">
    <property type="entry name" value="SDR_fam"/>
</dbReference>
<comment type="similarity">
    <text evidence="1">Belongs to the short-chain dehydrogenases/reductases (SDR) family.</text>
</comment>
<reference evidence="5" key="1">
    <citation type="submission" date="2023-11" db="EMBL/GenBank/DDBJ databases">
        <title>The genome sequences of three competitors of mushroom-forming fungi.</title>
        <authorList>
            <person name="Beijen E."/>
            <person name="Ohm R.A."/>
        </authorList>
    </citation>
    <scope>NUCLEOTIDE SEQUENCE</scope>
    <source>
        <strain evidence="5">CBS 100526</strain>
    </source>
</reference>
<evidence type="ECO:0000259" key="4">
    <source>
        <dbReference type="SMART" id="SM00822"/>
    </source>
</evidence>
<dbReference type="RefSeq" id="XP_062755633.1">
    <property type="nucleotide sequence ID" value="XM_062900035.1"/>
</dbReference>
<keyword evidence="2" id="KW-0521">NADP</keyword>
<dbReference type="SUPFAM" id="SSF51735">
    <property type="entry name" value="NAD(P)-binding Rossmann-fold domains"/>
    <property type="match status" value="1"/>
</dbReference>
<dbReference type="CDD" id="cd05233">
    <property type="entry name" value="SDR_c"/>
    <property type="match status" value="1"/>
</dbReference>
<dbReference type="Pfam" id="PF13561">
    <property type="entry name" value="adh_short_C2"/>
    <property type="match status" value="1"/>
</dbReference>
<proteinExistence type="inferred from homology"/>
<dbReference type="PRINTS" id="PR00081">
    <property type="entry name" value="GDHRDH"/>
</dbReference>
<dbReference type="PANTHER" id="PTHR48107:SF7">
    <property type="entry name" value="RE15974P"/>
    <property type="match status" value="1"/>
</dbReference>
<keyword evidence="3" id="KW-0560">Oxidoreductase</keyword>
<dbReference type="AlphaFoldDB" id="A0AAE1IGJ2"/>
<dbReference type="EMBL" id="JAWRVG010000019">
    <property type="protein sequence ID" value="KAK4073232.1"/>
    <property type="molecule type" value="Genomic_DNA"/>
</dbReference>
<dbReference type="GeneID" id="87919940"/>
<evidence type="ECO:0000256" key="3">
    <source>
        <dbReference type="ARBA" id="ARBA00023002"/>
    </source>
</evidence>
<keyword evidence="6" id="KW-1185">Reference proteome</keyword>
<gene>
    <name evidence="5" type="ORF">Triagg1_5512</name>
</gene>
<dbReference type="PROSITE" id="PS00061">
    <property type="entry name" value="ADH_SHORT"/>
    <property type="match status" value="1"/>
</dbReference>
<comment type="caution">
    <text evidence="5">The sequence shown here is derived from an EMBL/GenBank/DDBJ whole genome shotgun (WGS) entry which is preliminary data.</text>
</comment>
<dbReference type="InterPro" id="IPR057326">
    <property type="entry name" value="KR_dom"/>
</dbReference>
<accession>A0AAE1IGJ2</accession>
<feature type="domain" description="Ketoreductase" evidence="4">
    <location>
        <begin position="11"/>
        <end position="198"/>
    </location>
</feature>
<evidence type="ECO:0000256" key="1">
    <source>
        <dbReference type="ARBA" id="ARBA00006484"/>
    </source>
</evidence>